<dbReference type="Pfam" id="PF02738">
    <property type="entry name" value="MoCoBD_1"/>
    <property type="match status" value="1"/>
</dbReference>
<dbReference type="RefSeq" id="WP_013623213.1">
    <property type="nucleotide sequence ID" value="NC_015170.1"/>
</dbReference>
<proteinExistence type="predicted"/>
<evidence type="ECO:0000259" key="4">
    <source>
        <dbReference type="SMART" id="SM01008"/>
    </source>
</evidence>
<protein>
    <submittedName>
        <fullName evidence="5">Xanthine dehydrogenase</fullName>
        <ecNumber evidence="5">1.17.1.4</ecNumber>
    </submittedName>
</protein>
<reference evidence="5 6" key="2">
    <citation type="journal article" date="2012" name="Stand. Genomic Sci.">
        <title>Complete genome sequence of the orange-red pigmented, radioresistant Deinococcus proteolyticus type strain (MRP(T)).</title>
        <authorList>
            <person name="Copeland A."/>
            <person name="Zeytun A."/>
            <person name="Yassawong M."/>
            <person name="Nolan M."/>
            <person name="Lucas S."/>
            <person name="Hammon N."/>
            <person name="Deshpande S."/>
            <person name="Cheng J.F."/>
            <person name="Han C."/>
            <person name="Tapia R."/>
            <person name="Goodwin L.A."/>
            <person name="Pitluck S."/>
            <person name="Mavromatis K."/>
            <person name="Liolios K."/>
            <person name="Pagani I."/>
            <person name="Ivanova N."/>
            <person name="Mikhailova N."/>
            <person name="Pati A."/>
            <person name="Chen A."/>
            <person name="Palaniappan K."/>
            <person name="Land M."/>
            <person name="Hauser L."/>
            <person name="Jeffries C.D."/>
            <person name="Brambilla E.M."/>
            <person name="Rohde M."/>
            <person name="Sikorski J."/>
            <person name="Pukall R."/>
            <person name="Goker M."/>
            <person name="Detter J.C."/>
            <person name="Woyke T."/>
            <person name="Bristow J."/>
            <person name="Eisen J.A."/>
            <person name="Markowitz V."/>
            <person name="Hugenholtz P."/>
            <person name="Kyrpides N.C."/>
            <person name="Klenk H.P."/>
            <person name="Lapidus A."/>
        </authorList>
    </citation>
    <scope>NUCLEOTIDE SEQUENCE [LARGE SCALE GENOMIC DNA]</scope>
    <source>
        <strain evidence="6">ATCC 35074 / DSM 20540 / JCM 6276 / NBRC 101906 / NCIMB 13154 / VKM Ac-1939 / CCM 2703 / MRP</strain>
        <plasmid evidence="6">Plasmid pDEIPR03</plasmid>
    </source>
</reference>
<feature type="domain" description="Aldehyde oxidase/xanthine dehydrogenase a/b hammerhead" evidence="4">
    <location>
        <begin position="28"/>
        <end position="132"/>
    </location>
</feature>
<dbReference type="InterPro" id="IPR046867">
    <property type="entry name" value="AldOxase/xan_DH_MoCoBD2"/>
</dbReference>
<keyword evidence="2 5" id="KW-0560">Oxidoreductase</keyword>
<dbReference type="PANTHER" id="PTHR11908">
    <property type="entry name" value="XANTHINE DEHYDROGENASE"/>
    <property type="match status" value="1"/>
</dbReference>
<feature type="region of interest" description="Disordered" evidence="3">
    <location>
        <begin position="137"/>
        <end position="158"/>
    </location>
</feature>
<dbReference type="EMBL" id="CP002539">
    <property type="protein sequence ID" value="ADY27707.1"/>
    <property type="molecule type" value="Genomic_DNA"/>
</dbReference>
<dbReference type="Proteomes" id="UP000007718">
    <property type="component" value="Plasmid pDEIPR03"/>
</dbReference>
<accession>F0RQZ8</accession>
<dbReference type="SUPFAM" id="SSF54665">
    <property type="entry name" value="CO dehydrogenase molybdoprotein N-domain-like"/>
    <property type="match status" value="1"/>
</dbReference>
<sequence>MTADARTGKAESSVGQDRVRIDGPLKVTGTAPYAFEQPVENPLYLFPLTSTIAKGKIRRIDAAAARAVSGVVDVLTHENAPRLLAKTDAELYLLQSPDVHYFGEYIGAVVAESQEIARHAAGLVRVEYVAEAEDTAFRPGHPGEYNPKKINTGKPADTQQGQLEEGLAQAVVTVDEVYTTPYEHHNPLEMHSITATWDRERLGGVLGVLGERPRLQIYDASQGVSFVRLMLAPLLGLLPQQIEVISPYVGGAFGAKGIPHAQVMLAVLAAKRLPGRPVKYMLTRQQMFRSVGHRLTTHQRFRLGAAADGTLTAIAHDVSQSSSRLKQFAEQTVNATRHLYAAPNRQTTTRMVPLDIGPATFMRAPGEFPGMFAQETALDELAVRLGMDPIELRLRNKPDTDPESGKPHSSHYLNECLLEGARLFGWQERKAPGERQAGEWLYGMGVAAATYPRQMTVPTKASVRFAGGRYVVSIAAADLGTGAWTALTQIAADALQVSQNEIQLQLGHSDLPFAHLAGGSTGTYNWGSAVMVAAVKFRSQYGQTPAEGDEAEGSAYFPDESKKYVLDAYGAHFAEVKVSRVTGEVRVTRMLGVYDGGRIINPRTANSQFIGGMTMGISAALHEESYLDSRPGYGHVVNSDFAGYHIAANADVPDVQARWIEHPDPMFGPTGAKGIGEIGIVGVPAAIGNAIYNATGKRLRELPFTPDKLVE</sequence>
<dbReference type="HOGENOM" id="CLU_001681_2_2_0"/>
<dbReference type="SUPFAM" id="SSF56003">
    <property type="entry name" value="Molybdenum cofactor-binding domain"/>
    <property type="match status" value="1"/>
</dbReference>
<gene>
    <name evidence="5" type="ordered locus">Deipr_2594</name>
</gene>
<dbReference type="OrthoDB" id="9759099at2"/>
<dbReference type="Pfam" id="PF01315">
    <property type="entry name" value="Ald_Xan_dh_C"/>
    <property type="match status" value="1"/>
</dbReference>
<evidence type="ECO:0000256" key="1">
    <source>
        <dbReference type="ARBA" id="ARBA00022505"/>
    </source>
</evidence>
<evidence type="ECO:0000313" key="6">
    <source>
        <dbReference type="Proteomes" id="UP000007718"/>
    </source>
</evidence>
<dbReference type="InterPro" id="IPR016208">
    <property type="entry name" value="Ald_Oxase/xanthine_DH-like"/>
</dbReference>
<dbReference type="Gene3D" id="3.30.365.10">
    <property type="entry name" value="Aldehyde oxidase/xanthine dehydrogenase, molybdopterin binding domain"/>
    <property type="match status" value="4"/>
</dbReference>
<keyword evidence="6" id="KW-1185">Reference proteome</keyword>
<name>F0RQZ8_DEIPM</name>
<dbReference type="KEGG" id="dpt:Deipr_2594"/>
<reference evidence="6" key="1">
    <citation type="submission" date="2011-02" db="EMBL/GenBank/DDBJ databases">
        <title>The complete sequence of plasmid3 of Deinococcus proteolyticus DSM 20540.</title>
        <authorList>
            <consortium name="US DOE Joint Genome Institute (JGI-PGF)"/>
            <person name="Lucas S."/>
            <person name="Copeland A."/>
            <person name="Lapidus A."/>
            <person name="Bruce D."/>
            <person name="Goodwin L."/>
            <person name="Pitluck S."/>
            <person name="Kyrpides N."/>
            <person name="Mavromatis K."/>
            <person name="Pagani I."/>
            <person name="Ivanova N."/>
            <person name="Ovchinnikova G."/>
            <person name="Zeytun A."/>
            <person name="Detter J.C."/>
            <person name="Han C."/>
            <person name="Land M."/>
            <person name="Hauser L."/>
            <person name="Markowitz V."/>
            <person name="Cheng J.-F."/>
            <person name="Hugenholtz P."/>
            <person name="Woyke T."/>
            <person name="Wu D."/>
            <person name="Pukall R."/>
            <person name="Steenblock K."/>
            <person name="Brambilla E."/>
            <person name="Klenk H.-P."/>
            <person name="Eisen J.A."/>
        </authorList>
    </citation>
    <scope>NUCLEOTIDE SEQUENCE [LARGE SCALE GENOMIC DNA]</scope>
    <source>
        <strain evidence="6">ATCC 35074 / DSM 20540 / JCM 6276 / NBRC 101906 / NCIMB 13154 / VKM Ac-1939 / CCM 2703 / MRP</strain>
        <plasmid evidence="6">Plasmid pDEIPR03</plasmid>
    </source>
</reference>
<dbReference type="GO" id="GO:0004854">
    <property type="term" value="F:xanthine dehydrogenase activity"/>
    <property type="evidence" value="ECO:0007669"/>
    <property type="project" value="UniProtKB-EC"/>
</dbReference>
<dbReference type="EC" id="1.17.1.4" evidence="5"/>
<evidence type="ECO:0000256" key="3">
    <source>
        <dbReference type="SAM" id="MobiDB-lite"/>
    </source>
</evidence>
<dbReference type="eggNOG" id="COG1529">
    <property type="taxonomic scope" value="Bacteria"/>
</dbReference>
<dbReference type="InterPro" id="IPR000674">
    <property type="entry name" value="Ald_Oxase/Xan_DH_a/b"/>
</dbReference>
<dbReference type="PANTHER" id="PTHR11908:SF132">
    <property type="entry name" value="ALDEHYDE OXIDASE 1-RELATED"/>
    <property type="match status" value="1"/>
</dbReference>
<dbReference type="Gene3D" id="3.90.1170.50">
    <property type="entry name" value="Aldehyde oxidase/xanthine dehydrogenase, a/b hammerhead"/>
    <property type="match status" value="1"/>
</dbReference>
<keyword evidence="5" id="KW-0614">Plasmid</keyword>
<dbReference type="InterPro" id="IPR008274">
    <property type="entry name" value="AldOxase/xan_DH_MoCoBD1"/>
</dbReference>
<evidence type="ECO:0000313" key="5">
    <source>
        <dbReference type="EMBL" id="ADY27707.1"/>
    </source>
</evidence>
<organism evidence="5 6">
    <name type="scientific">Deinococcus proteolyticus (strain ATCC 35074 / DSM 20540 / JCM 6276 / NBRC 101906 / NCIMB 13154 / VKM Ac-1939 / CCM 2703 / MRP)</name>
    <dbReference type="NCBI Taxonomy" id="693977"/>
    <lineage>
        <taxon>Bacteria</taxon>
        <taxon>Thermotogati</taxon>
        <taxon>Deinococcota</taxon>
        <taxon>Deinococci</taxon>
        <taxon>Deinococcales</taxon>
        <taxon>Deinococcaceae</taxon>
        <taxon>Deinococcus</taxon>
    </lineage>
</organism>
<dbReference type="GO" id="GO:0005506">
    <property type="term" value="F:iron ion binding"/>
    <property type="evidence" value="ECO:0007669"/>
    <property type="project" value="InterPro"/>
</dbReference>
<dbReference type="Pfam" id="PF20256">
    <property type="entry name" value="MoCoBD_2"/>
    <property type="match status" value="2"/>
</dbReference>
<dbReference type="InterPro" id="IPR036856">
    <property type="entry name" value="Ald_Oxase/Xan_DH_a/b_sf"/>
</dbReference>
<keyword evidence="1" id="KW-0500">Molybdenum</keyword>
<dbReference type="SMART" id="SM01008">
    <property type="entry name" value="Ald_Xan_dh_C"/>
    <property type="match status" value="1"/>
</dbReference>
<dbReference type="InterPro" id="IPR037165">
    <property type="entry name" value="AldOxase/xan_DH_Mopterin-bd_sf"/>
</dbReference>
<geneLocation type="plasmid" evidence="5 6">
    <name>pDEIPR03</name>
</geneLocation>
<dbReference type="AlphaFoldDB" id="F0RQZ8"/>
<evidence type="ECO:0000256" key="2">
    <source>
        <dbReference type="ARBA" id="ARBA00023002"/>
    </source>
</evidence>